<accession>A0ABS8RQH6</accession>
<feature type="region of interest" description="Disordered" evidence="1">
    <location>
        <begin position="55"/>
        <end position="83"/>
    </location>
</feature>
<dbReference type="EMBL" id="JACEIK010000082">
    <property type="protein sequence ID" value="MCD7449059.1"/>
    <property type="molecule type" value="Genomic_DNA"/>
</dbReference>
<proteinExistence type="predicted"/>
<evidence type="ECO:0000313" key="2">
    <source>
        <dbReference type="EMBL" id="MCD7449059.1"/>
    </source>
</evidence>
<organism evidence="2 3">
    <name type="scientific">Datura stramonium</name>
    <name type="common">Jimsonweed</name>
    <name type="synonym">Common thornapple</name>
    <dbReference type="NCBI Taxonomy" id="4076"/>
    <lineage>
        <taxon>Eukaryota</taxon>
        <taxon>Viridiplantae</taxon>
        <taxon>Streptophyta</taxon>
        <taxon>Embryophyta</taxon>
        <taxon>Tracheophyta</taxon>
        <taxon>Spermatophyta</taxon>
        <taxon>Magnoliopsida</taxon>
        <taxon>eudicotyledons</taxon>
        <taxon>Gunneridae</taxon>
        <taxon>Pentapetalae</taxon>
        <taxon>asterids</taxon>
        <taxon>lamiids</taxon>
        <taxon>Solanales</taxon>
        <taxon>Solanaceae</taxon>
        <taxon>Solanoideae</taxon>
        <taxon>Datureae</taxon>
        <taxon>Datura</taxon>
    </lineage>
</organism>
<sequence>MSLVIDDIPNDEPIRDDEVGSTQTSPGFIAIMVLQDILVRMMGFLEEITLTAILPGTPDDSQNRVEGYTPDHMTAPEFQTPGAQPTIVVTPKFKSFQMLGLAKQWWRAYIETRPTGFSRID</sequence>
<evidence type="ECO:0000313" key="3">
    <source>
        <dbReference type="Proteomes" id="UP000823775"/>
    </source>
</evidence>
<keyword evidence="3" id="KW-1185">Reference proteome</keyword>
<dbReference type="Proteomes" id="UP000823775">
    <property type="component" value="Unassembled WGS sequence"/>
</dbReference>
<name>A0ABS8RQH6_DATST</name>
<reference evidence="2 3" key="1">
    <citation type="journal article" date="2021" name="BMC Genomics">
        <title>Datura genome reveals duplications of psychoactive alkaloid biosynthetic genes and high mutation rate following tissue culture.</title>
        <authorList>
            <person name="Rajewski A."/>
            <person name="Carter-House D."/>
            <person name="Stajich J."/>
            <person name="Litt A."/>
        </authorList>
    </citation>
    <scope>NUCLEOTIDE SEQUENCE [LARGE SCALE GENOMIC DNA]</scope>
    <source>
        <strain evidence="2">AR-01</strain>
    </source>
</reference>
<protein>
    <submittedName>
        <fullName evidence="2">Uncharacterized protein</fullName>
    </submittedName>
</protein>
<evidence type="ECO:0000256" key="1">
    <source>
        <dbReference type="SAM" id="MobiDB-lite"/>
    </source>
</evidence>
<feature type="region of interest" description="Disordered" evidence="1">
    <location>
        <begin position="1"/>
        <end position="21"/>
    </location>
</feature>
<gene>
    <name evidence="2" type="ORF">HAX54_048957</name>
</gene>
<comment type="caution">
    <text evidence="2">The sequence shown here is derived from an EMBL/GenBank/DDBJ whole genome shotgun (WGS) entry which is preliminary data.</text>
</comment>